<protein>
    <submittedName>
        <fullName evidence="1">Uncharacterized protein</fullName>
    </submittedName>
</protein>
<organism evidence="1 2">
    <name type="scientific">Pyropia yezoensis</name>
    <name type="common">Susabi-nori</name>
    <name type="synonym">Porphyra yezoensis</name>
    <dbReference type="NCBI Taxonomy" id="2788"/>
    <lineage>
        <taxon>Eukaryota</taxon>
        <taxon>Rhodophyta</taxon>
        <taxon>Bangiophyceae</taxon>
        <taxon>Bangiales</taxon>
        <taxon>Bangiaceae</taxon>
        <taxon>Pyropia</taxon>
    </lineage>
</organism>
<dbReference type="Proteomes" id="UP000798662">
    <property type="component" value="Chromosome 2"/>
</dbReference>
<name>A0ACC3BZG9_PYRYE</name>
<dbReference type="EMBL" id="CM020619">
    <property type="protein sequence ID" value="KAK1863287.1"/>
    <property type="molecule type" value="Genomic_DNA"/>
</dbReference>
<evidence type="ECO:0000313" key="2">
    <source>
        <dbReference type="Proteomes" id="UP000798662"/>
    </source>
</evidence>
<reference evidence="1" key="1">
    <citation type="submission" date="2019-11" db="EMBL/GenBank/DDBJ databases">
        <title>Nori genome reveals adaptations in red seaweeds to the harsh intertidal environment.</title>
        <authorList>
            <person name="Wang D."/>
            <person name="Mao Y."/>
        </authorList>
    </citation>
    <scope>NUCLEOTIDE SEQUENCE</scope>
    <source>
        <tissue evidence="1">Gametophyte</tissue>
    </source>
</reference>
<evidence type="ECO:0000313" key="1">
    <source>
        <dbReference type="EMBL" id="KAK1863287.1"/>
    </source>
</evidence>
<keyword evidence="2" id="KW-1185">Reference proteome</keyword>
<gene>
    <name evidence="1" type="ORF">I4F81_005845</name>
</gene>
<sequence length="371" mass="38369">MVQDQRGTTSQGSSLPALPGVPPSVSAPIDGLNEDVDVLFHLGLRVARSPGSGRCPPGTDDVVGLFRAVTHAVLCGSGSRARSLAAAFAGPAGEGLLDLTRTDRYALFRTAGGRVVVASHGIGRPSVSVVLNELTKLFRYARAGDSQATEGAGDGRRGVDSGTLDLPPVTYYRVGTCGGIGVPAGSLVLTSRVVDGQLRGEATSTVLGVPRSEPAVFDDRVVAALAAYARTVDWGGGGKADGRAGAPDAVSRVVVGTTATLDGFYEEQGRMDGASCSFDDAHRTAWLRTAYDVGVRNFEMEGLEFAAFTHRHSIPAAMACVALINRLDGDQVSSPPAVLAAWEADLIRLIVGFVRHRLEGEAAGATEVGAS</sequence>
<comment type="caution">
    <text evidence="1">The sequence shown here is derived from an EMBL/GenBank/DDBJ whole genome shotgun (WGS) entry which is preliminary data.</text>
</comment>
<accession>A0ACC3BZG9</accession>
<proteinExistence type="predicted"/>